<dbReference type="Proteomes" id="UP000266721">
    <property type="component" value="Unassembled WGS sequence"/>
</dbReference>
<dbReference type="GO" id="GO:0050218">
    <property type="term" value="F:propionate-CoA ligase activity"/>
    <property type="evidence" value="ECO:0007669"/>
    <property type="project" value="TreeGrafter"/>
</dbReference>
<reference evidence="2 3" key="1">
    <citation type="journal article" date="2016" name="PLoS ONE">
        <title>A First Insight into the Genome of the Filter-Feeder Mussel Mytilus galloprovincialis.</title>
        <authorList>
            <person name="Murgarella M."/>
            <person name="Puiu D."/>
            <person name="Novoa B."/>
            <person name="Figueras A."/>
            <person name="Posada D."/>
            <person name="Canchaya C."/>
        </authorList>
    </citation>
    <scope>NUCLEOTIDE SEQUENCE [LARGE SCALE GENOMIC DNA]</scope>
    <source>
        <tissue evidence="2">Muscle</tissue>
    </source>
</reference>
<protein>
    <recommendedName>
        <fullName evidence="1">acetate--CoA ligase</fullName>
        <ecNumber evidence="1">6.2.1.1</ecNumber>
    </recommendedName>
</protein>
<dbReference type="InterPro" id="IPR042099">
    <property type="entry name" value="ANL_N_sf"/>
</dbReference>
<dbReference type="GO" id="GO:0005759">
    <property type="term" value="C:mitochondrial matrix"/>
    <property type="evidence" value="ECO:0007669"/>
    <property type="project" value="TreeGrafter"/>
</dbReference>
<evidence type="ECO:0000313" key="3">
    <source>
        <dbReference type="Proteomes" id="UP000266721"/>
    </source>
</evidence>
<keyword evidence="3" id="KW-1185">Reference proteome</keyword>
<sequence length="115" mass="12653">MGMNLKPPTGTAGKAVPGWDVKVLRKDLTTADPGELGQIAVKLPLPPGAFSTLWESEERFKDTYYKTIPGYYDTMDAGFMDEEGYVSVMARTDDVINVAGHRLSTGQLEEVRLDI</sequence>
<dbReference type="EC" id="6.2.1.1" evidence="1"/>
<dbReference type="SMR" id="A0A409V6Z1"/>
<accession>A0A409V6Z1</accession>
<gene>
    <name evidence="2" type="ORF">AM593_08050</name>
</gene>
<dbReference type="GO" id="GO:0003987">
    <property type="term" value="F:acetate-CoA ligase activity"/>
    <property type="evidence" value="ECO:0007669"/>
    <property type="project" value="UniProtKB-EC"/>
</dbReference>
<organism evidence="2 3">
    <name type="scientific">Mytilus galloprovincialis</name>
    <name type="common">Mediterranean mussel</name>
    <dbReference type="NCBI Taxonomy" id="29158"/>
    <lineage>
        <taxon>Eukaryota</taxon>
        <taxon>Metazoa</taxon>
        <taxon>Spiralia</taxon>
        <taxon>Lophotrochozoa</taxon>
        <taxon>Mollusca</taxon>
        <taxon>Bivalvia</taxon>
        <taxon>Autobranchia</taxon>
        <taxon>Pteriomorphia</taxon>
        <taxon>Mytilida</taxon>
        <taxon>Mytiloidea</taxon>
        <taxon>Mytilidae</taxon>
        <taxon>Mytilinae</taxon>
        <taxon>Mytilus</taxon>
    </lineage>
</organism>
<dbReference type="EMBL" id="KV603419">
    <property type="protein sequence ID" value="OPL20637.1"/>
    <property type="molecule type" value="Genomic_DNA"/>
</dbReference>
<evidence type="ECO:0000256" key="1">
    <source>
        <dbReference type="ARBA" id="ARBA00013275"/>
    </source>
</evidence>
<proteinExistence type="predicted"/>
<dbReference type="SUPFAM" id="SSF56801">
    <property type="entry name" value="Acetyl-CoA synthetase-like"/>
    <property type="match status" value="1"/>
</dbReference>
<dbReference type="PANTHER" id="PTHR43347:SF3">
    <property type="entry name" value="ACYL-COA SYNTHETASE SHORT-CHAIN FAMILY MEMBER 3, MITOCHONDRIAL"/>
    <property type="match status" value="1"/>
</dbReference>
<evidence type="ECO:0000313" key="2">
    <source>
        <dbReference type="EMBL" id="OPL20637.1"/>
    </source>
</evidence>
<dbReference type="Gene3D" id="3.40.50.12780">
    <property type="entry name" value="N-terminal domain of ligase-like"/>
    <property type="match status" value="1"/>
</dbReference>
<name>A0A409V6Z1_MYTGA</name>
<dbReference type="PANTHER" id="PTHR43347">
    <property type="entry name" value="ACYL-COA SYNTHETASE"/>
    <property type="match status" value="1"/>
</dbReference>
<feature type="non-terminal residue" evidence="2">
    <location>
        <position position="1"/>
    </location>
</feature>
<dbReference type="AlphaFoldDB" id="A0A409V6Z1"/>